<feature type="transmembrane region" description="Helical" evidence="1">
    <location>
        <begin position="329"/>
        <end position="353"/>
    </location>
</feature>
<dbReference type="InterPro" id="IPR001036">
    <property type="entry name" value="Acrflvin-R"/>
</dbReference>
<dbReference type="Gene3D" id="3.30.70.1440">
    <property type="entry name" value="Multidrug efflux transporter AcrB pore domain"/>
    <property type="match status" value="1"/>
</dbReference>
<evidence type="ECO:0000313" key="3">
    <source>
        <dbReference type="Proteomes" id="UP000184096"/>
    </source>
</evidence>
<feature type="transmembrane region" description="Helical" evidence="1">
    <location>
        <begin position="920"/>
        <end position="938"/>
    </location>
</feature>
<dbReference type="SUPFAM" id="SSF82714">
    <property type="entry name" value="Multidrug efflux transporter AcrB TolC docking domain, DN and DC subdomains"/>
    <property type="match status" value="2"/>
</dbReference>
<feature type="transmembrane region" description="Helical" evidence="1">
    <location>
        <begin position="545"/>
        <end position="565"/>
    </location>
</feature>
<feature type="transmembrane region" description="Helical" evidence="1">
    <location>
        <begin position="894"/>
        <end position="913"/>
    </location>
</feature>
<feature type="transmembrane region" description="Helical" evidence="1">
    <location>
        <begin position="995"/>
        <end position="1014"/>
    </location>
</feature>
<dbReference type="Gene3D" id="3.30.70.1320">
    <property type="entry name" value="Multidrug efflux transporter AcrB pore domain like"/>
    <property type="match status" value="1"/>
</dbReference>
<sequence length="1069" mass="115114">MWIVLTALRRPYTFVVLAVLIALFGVRAALTTPTDIFPNINIPVIAVVWSYNGLPPNDMSGRVIYYYERFLTAQVSNIEHVESQSLAGYGVIKVFFQKDVNIAAAMAQVTASSQTVLKLLPPGITPPYVLSYNASSVPILQLALSSTALPEMRLFDLGQNFIRPQLATVRGAAVPSPYGGQVLQVQIDLDQQAMQSHGVSAEDVVNAVSVQNLILPAGDQKIGKFDWNVSLNASPVNLEKINDLPVKKSNGTVIFVRDVAYVHQGSPPQTNLVRVNGSRAVLMTILKAGAASTLDVIEGVKSLLTRVKETLPPSLNLEAVGDQSVFVKAAVFGVIREAILAAVLVGVMILLFLGSWRSTVIILTEIPLAVLFSLTALSLLGETINVMTLGGLALAVGILVDDGTVTIENINYHLEQGKEIEPAILDGAQQIVIPAFVTLLCLCIVFVPMFQLGGVAGYLFQPLAEAVVFALIGSFILSRTLVPTMANFLMSAHHHSIETDIGHDRLPIRSRNPLLRFQQGFERYFERFRGGYRALLVRALEAPKAFIVGFLACVAVSFVLVPFLGSNFFPAVDSGQILMHVRGQPGTRIEEMARLFEQVEQTVRTTIPHEELANIVDNIGLPFSGINMAYQNTGTIGPEDGDALISLKEDHGPTADYVKKLRTILPQKFPGTSFSFLPADIVSQILNFGLPAPIDIQIVGNNQKANYAYANDLLKKIRQVPGIADLRIQQIFNYPQINIDVDRTMAADVGLTQRDVANSLLVTLSGSGQVKPNFWLNPENGVSYPIVAQMPQYRINSISDLSNIPITTSENGTVAQRYLGGLAKISQGPSAGVVSHYNVQPVIDIFGDTQGRDLGAVSADIEKILAETKKDLPRGSYTAVRGQVQTMNNAYSQLYLGLAGAIVLIYLVIVVNFQSWLDPFIIVTALPAALAGIVWTLFMTGTTLSVPALTGAIMCMGIATANSILLVSFAREGLENGLNATTAALESGFTRFRPVLMTALAMIIGMIPMALAMGEGGEQNAPLGRAVIGGLAVATLATLFFVPVVFSVLHRKSDQVPATAIVPSGEPSR</sequence>
<organism evidence="2 3">
    <name type="scientific">Bradyrhizobium erythrophlei</name>
    <dbReference type="NCBI Taxonomy" id="1437360"/>
    <lineage>
        <taxon>Bacteria</taxon>
        <taxon>Pseudomonadati</taxon>
        <taxon>Pseudomonadota</taxon>
        <taxon>Alphaproteobacteria</taxon>
        <taxon>Hyphomicrobiales</taxon>
        <taxon>Nitrobacteraceae</taxon>
        <taxon>Bradyrhizobium</taxon>
    </lineage>
</organism>
<dbReference type="PANTHER" id="PTHR32063">
    <property type="match status" value="1"/>
</dbReference>
<evidence type="ECO:0000256" key="1">
    <source>
        <dbReference type="SAM" id="Phobius"/>
    </source>
</evidence>
<dbReference type="SUPFAM" id="SSF82866">
    <property type="entry name" value="Multidrug efflux transporter AcrB transmembrane domain"/>
    <property type="match status" value="2"/>
</dbReference>
<dbReference type="EMBL" id="LT670849">
    <property type="protein sequence ID" value="SHN71095.1"/>
    <property type="molecule type" value="Genomic_DNA"/>
</dbReference>
<dbReference type="Proteomes" id="UP000184096">
    <property type="component" value="Chromosome I"/>
</dbReference>
<dbReference type="Gene3D" id="3.30.2090.10">
    <property type="entry name" value="Multidrug efflux transporter AcrB TolC docking domain, DN and DC subdomains"/>
    <property type="match status" value="2"/>
</dbReference>
<evidence type="ECO:0000313" key="2">
    <source>
        <dbReference type="EMBL" id="SHN71095.1"/>
    </source>
</evidence>
<dbReference type="Pfam" id="PF00873">
    <property type="entry name" value="ACR_tran"/>
    <property type="match status" value="1"/>
</dbReference>
<feature type="transmembrane region" description="Helical" evidence="1">
    <location>
        <begin position="458"/>
        <end position="477"/>
    </location>
</feature>
<proteinExistence type="predicted"/>
<dbReference type="GO" id="GO:0042910">
    <property type="term" value="F:xenobiotic transmembrane transporter activity"/>
    <property type="evidence" value="ECO:0007669"/>
    <property type="project" value="TreeGrafter"/>
</dbReference>
<dbReference type="Gene3D" id="1.20.1640.10">
    <property type="entry name" value="Multidrug efflux transporter AcrB transmembrane domain"/>
    <property type="match status" value="2"/>
</dbReference>
<dbReference type="InterPro" id="IPR027463">
    <property type="entry name" value="AcrB_DN_DC_subdom"/>
</dbReference>
<keyword evidence="3" id="KW-1185">Reference proteome</keyword>
<gene>
    <name evidence="2" type="ORF">SAMN05444170_1928</name>
</gene>
<name>A0A1M7TK56_9BRAD</name>
<feature type="transmembrane region" description="Helical" evidence="1">
    <location>
        <begin position="431"/>
        <end position="452"/>
    </location>
</feature>
<dbReference type="Gene3D" id="3.30.70.1430">
    <property type="entry name" value="Multidrug efflux transporter AcrB pore domain"/>
    <property type="match status" value="2"/>
</dbReference>
<keyword evidence="1" id="KW-0472">Membrane</keyword>
<protein>
    <submittedName>
        <fullName evidence="2">Heavy metal efflux pump, CzcA family</fullName>
    </submittedName>
</protein>
<dbReference type="OrthoDB" id="9759330at2"/>
<keyword evidence="1" id="KW-1133">Transmembrane helix</keyword>
<dbReference type="RefSeq" id="WP_072817674.1">
    <property type="nucleotide sequence ID" value="NZ_LT670849.1"/>
</dbReference>
<dbReference type="GO" id="GO:0005886">
    <property type="term" value="C:plasma membrane"/>
    <property type="evidence" value="ECO:0007669"/>
    <property type="project" value="TreeGrafter"/>
</dbReference>
<dbReference type="AlphaFoldDB" id="A0A1M7TK56"/>
<dbReference type="PRINTS" id="PR00702">
    <property type="entry name" value="ACRIFLAVINRP"/>
</dbReference>
<accession>A0A1M7TK56</accession>
<dbReference type="SUPFAM" id="SSF82693">
    <property type="entry name" value="Multidrug efflux transporter AcrB pore domain, PN1, PN2, PC1 and PC2 subdomains"/>
    <property type="match status" value="2"/>
</dbReference>
<feature type="transmembrane region" description="Helical" evidence="1">
    <location>
        <begin position="360"/>
        <end position="380"/>
    </location>
</feature>
<dbReference type="PANTHER" id="PTHR32063:SF8">
    <property type="entry name" value="CATION EFFLUX PROTEIN"/>
    <property type="match status" value="1"/>
</dbReference>
<feature type="transmembrane region" description="Helical" evidence="1">
    <location>
        <begin position="1026"/>
        <end position="1049"/>
    </location>
</feature>
<reference evidence="3" key="1">
    <citation type="submission" date="2016-11" db="EMBL/GenBank/DDBJ databases">
        <authorList>
            <person name="Varghese N."/>
            <person name="Submissions S."/>
        </authorList>
    </citation>
    <scope>NUCLEOTIDE SEQUENCE [LARGE SCALE GENOMIC DNA]</scope>
    <source>
        <strain evidence="3">GAS401</strain>
    </source>
</reference>
<feature type="transmembrane region" description="Helical" evidence="1">
    <location>
        <begin position="944"/>
        <end position="967"/>
    </location>
</feature>
<keyword evidence="1" id="KW-0812">Transmembrane</keyword>